<dbReference type="SUPFAM" id="SSF53474">
    <property type="entry name" value="alpha/beta-Hydrolases"/>
    <property type="match status" value="1"/>
</dbReference>
<name>A0A374NV75_9FIRM</name>
<dbReference type="InterPro" id="IPR029058">
    <property type="entry name" value="AB_hydrolase_fold"/>
</dbReference>
<dbReference type="Proteomes" id="UP000286561">
    <property type="component" value="Unassembled WGS sequence"/>
</dbReference>
<gene>
    <name evidence="2" type="ORF">DW972_04320</name>
    <name evidence="1" type="ORF">DXD91_04440</name>
</gene>
<evidence type="ECO:0000313" key="4">
    <source>
        <dbReference type="Proteomes" id="UP000286561"/>
    </source>
</evidence>
<organism evidence="1 3">
    <name type="scientific">Anaerobutyricum hallii</name>
    <dbReference type="NCBI Taxonomy" id="39488"/>
    <lineage>
        <taxon>Bacteria</taxon>
        <taxon>Bacillati</taxon>
        <taxon>Bacillota</taxon>
        <taxon>Clostridia</taxon>
        <taxon>Lachnospirales</taxon>
        <taxon>Lachnospiraceae</taxon>
        <taxon>Anaerobutyricum</taxon>
    </lineage>
</organism>
<dbReference type="EMBL" id="QSEP01000014">
    <property type="protein sequence ID" value="RGZ84683.1"/>
    <property type="molecule type" value="Genomic_DNA"/>
</dbReference>
<dbReference type="Proteomes" id="UP000262524">
    <property type="component" value="Unassembled WGS sequence"/>
</dbReference>
<evidence type="ECO:0008006" key="5">
    <source>
        <dbReference type="Google" id="ProtNLM"/>
    </source>
</evidence>
<evidence type="ECO:0000313" key="3">
    <source>
        <dbReference type="Proteomes" id="UP000262524"/>
    </source>
</evidence>
<reference evidence="3 4" key="1">
    <citation type="submission" date="2018-08" db="EMBL/GenBank/DDBJ databases">
        <title>A genome reference for cultivated species of the human gut microbiota.</title>
        <authorList>
            <person name="Zou Y."/>
            <person name="Xue W."/>
            <person name="Luo G."/>
        </authorList>
    </citation>
    <scope>NUCLEOTIDE SEQUENCE [LARGE SCALE GENOMIC DNA]</scope>
    <source>
        <strain evidence="2 4">AM48-23BH</strain>
        <strain evidence="1 3">TM10-1AC</strain>
    </source>
</reference>
<accession>A0A374NV75</accession>
<proteinExistence type="predicted"/>
<dbReference type="GeneID" id="75049643"/>
<dbReference type="Gene3D" id="3.40.50.1820">
    <property type="entry name" value="alpha/beta hydrolase"/>
    <property type="match status" value="1"/>
</dbReference>
<sequence length="130" mass="14832">MLKSYDKVLDNAAWIKQATIYKETTVTTKAKIFYFHGGGLLYGFRKDLPEKHISVITQAGYEIISFDYPLAPAADLEQIVPDICDSAWRSVPSVTCLIPKRFSLTFPLLVILLERILYAVSHIFFKIFII</sequence>
<protein>
    <recommendedName>
        <fullName evidence="5">Alpha/beta hydrolase fold-3 domain-containing protein</fullName>
    </recommendedName>
</protein>
<evidence type="ECO:0000313" key="2">
    <source>
        <dbReference type="EMBL" id="RGZ84683.1"/>
    </source>
</evidence>
<comment type="caution">
    <text evidence="1">The sequence shown here is derived from an EMBL/GenBank/DDBJ whole genome shotgun (WGS) entry which is preliminary data.</text>
</comment>
<evidence type="ECO:0000313" key="1">
    <source>
        <dbReference type="EMBL" id="RGI90561.1"/>
    </source>
</evidence>
<dbReference type="RefSeq" id="WP_005348915.1">
    <property type="nucleotide sequence ID" value="NZ_CAJLIF010000016.1"/>
</dbReference>
<dbReference type="EMBL" id="QSOE01000018">
    <property type="protein sequence ID" value="RGI90561.1"/>
    <property type="molecule type" value="Genomic_DNA"/>
</dbReference>
<dbReference type="AlphaFoldDB" id="A0A374NV75"/>